<keyword evidence="1" id="KW-0472">Membrane</keyword>
<evidence type="ECO:0000256" key="1">
    <source>
        <dbReference type="SAM" id="Phobius"/>
    </source>
</evidence>
<organism evidence="2 3">
    <name type="scientific">Maliponia aquimaris</name>
    <dbReference type="NCBI Taxonomy" id="1673631"/>
    <lineage>
        <taxon>Bacteria</taxon>
        <taxon>Pseudomonadati</taxon>
        <taxon>Pseudomonadota</taxon>
        <taxon>Alphaproteobacteria</taxon>
        <taxon>Rhodobacterales</taxon>
        <taxon>Paracoccaceae</taxon>
        <taxon>Maliponia</taxon>
    </lineage>
</organism>
<dbReference type="OrthoDB" id="7875742at2"/>
<keyword evidence="1" id="KW-0812">Transmembrane</keyword>
<sequence>MSRVEINGSDTTTLRLLHLDLPPEAVDRFTQMAGTGEWPLKSALGASKLRESLVDVVAIKDLGPMRLSQYLAQAHEVSARAMGKDAARIDALEGHVVILPPRAFDGTSQTLTISAPLALIGSYAELAPAGRGAPITARSAQGSSGGGAPAQPGKAGSTALKLILTAVALVLGGVLWVALR</sequence>
<dbReference type="RefSeq" id="WP_094020117.1">
    <property type="nucleotide sequence ID" value="NZ_FXYF01000003.1"/>
</dbReference>
<accession>A0A238K4E1</accession>
<gene>
    <name evidence="2" type="ORF">MAA8898_01246</name>
</gene>
<evidence type="ECO:0008006" key="4">
    <source>
        <dbReference type="Google" id="ProtNLM"/>
    </source>
</evidence>
<dbReference type="Proteomes" id="UP000207598">
    <property type="component" value="Unassembled WGS sequence"/>
</dbReference>
<protein>
    <recommendedName>
        <fullName evidence="4">Aspartate carbamoyltransferase catalytic subunit</fullName>
    </recommendedName>
</protein>
<dbReference type="EMBL" id="FXYF01000003">
    <property type="protein sequence ID" value="SMX37739.1"/>
    <property type="molecule type" value="Genomic_DNA"/>
</dbReference>
<keyword evidence="1" id="KW-1133">Transmembrane helix</keyword>
<evidence type="ECO:0000313" key="3">
    <source>
        <dbReference type="Proteomes" id="UP000207598"/>
    </source>
</evidence>
<feature type="transmembrane region" description="Helical" evidence="1">
    <location>
        <begin position="159"/>
        <end position="179"/>
    </location>
</feature>
<reference evidence="2 3" key="1">
    <citation type="submission" date="2017-05" db="EMBL/GenBank/DDBJ databases">
        <authorList>
            <person name="Song R."/>
            <person name="Chenine A.L."/>
            <person name="Ruprecht R.M."/>
        </authorList>
    </citation>
    <scope>NUCLEOTIDE SEQUENCE [LARGE SCALE GENOMIC DNA]</scope>
    <source>
        <strain evidence="2 3">CECT 8898</strain>
    </source>
</reference>
<name>A0A238K4E1_9RHOB</name>
<evidence type="ECO:0000313" key="2">
    <source>
        <dbReference type="EMBL" id="SMX37739.1"/>
    </source>
</evidence>
<dbReference type="AlphaFoldDB" id="A0A238K4E1"/>
<keyword evidence="3" id="KW-1185">Reference proteome</keyword>
<proteinExistence type="predicted"/>